<dbReference type="PANTHER" id="PTHR37937:SF1">
    <property type="entry name" value="CONJUGATIVE TRANSFER: DNA TRANSPORT"/>
    <property type="match status" value="1"/>
</dbReference>
<dbReference type="Pfam" id="PF02534">
    <property type="entry name" value="T4SS-DNA_transf"/>
    <property type="match status" value="1"/>
</dbReference>
<feature type="transmembrane region" description="Helical" evidence="7">
    <location>
        <begin position="31"/>
        <end position="51"/>
    </location>
</feature>
<evidence type="ECO:0000256" key="6">
    <source>
        <dbReference type="ARBA" id="ARBA00023136"/>
    </source>
</evidence>
<proteinExistence type="inferred from homology"/>
<comment type="similarity">
    <text evidence="2">Belongs to the VirD4/TraG family.</text>
</comment>
<comment type="subcellular location">
    <subcellularLocation>
        <location evidence="1">Cell membrane</location>
        <topology evidence="1">Multi-pass membrane protein</topology>
    </subcellularLocation>
</comment>
<dbReference type="Proteomes" id="UP000649151">
    <property type="component" value="Unassembled WGS sequence"/>
</dbReference>
<dbReference type="RefSeq" id="WP_186996447.1">
    <property type="nucleotide sequence ID" value="NZ_JACOQK010000001.1"/>
</dbReference>
<dbReference type="InterPro" id="IPR003688">
    <property type="entry name" value="TraG/VirD4"/>
</dbReference>
<dbReference type="InterPro" id="IPR051539">
    <property type="entry name" value="T4SS-coupling_protein"/>
</dbReference>
<evidence type="ECO:0000313" key="9">
    <source>
        <dbReference type="Proteomes" id="UP000649151"/>
    </source>
</evidence>
<keyword evidence="4 7" id="KW-0812">Transmembrane</keyword>
<accession>A0ABR7IQW8</accession>
<evidence type="ECO:0000256" key="5">
    <source>
        <dbReference type="ARBA" id="ARBA00022989"/>
    </source>
</evidence>
<dbReference type="EMBL" id="JACOQK010000001">
    <property type="protein sequence ID" value="MBC5787522.1"/>
    <property type="molecule type" value="Genomic_DNA"/>
</dbReference>
<evidence type="ECO:0000313" key="8">
    <source>
        <dbReference type="EMBL" id="MBC5787522.1"/>
    </source>
</evidence>
<gene>
    <name evidence="8" type="ORF">H8Z77_05725</name>
</gene>
<reference evidence="8 9" key="1">
    <citation type="submission" date="2020-08" db="EMBL/GenBank/DDBJ databases">
        <title>Genome public.</title>
        <authorList>
            <person name="Liu C."/>
            <person name="Sun Q."/>
        </authorList>
    </citation>
    <scope>NUCLEOTIDE SEQUENCE [LARGE SCALE GENOMIC DNA]</scope>
    <source>
        <strain evidence="8 9">NSJ-27</strain>
    </source>
</reference>
<evidence type="ECO:0000256" key="4">
    <source>
        <dbReference type="ARBA" id="ARBA00022692"/>
    </source>
</evidence>
<evidence type="ECO:0000256" key="2">
    <source>
        <dbReference type="ARBA" id="ARBA00008806"/>
    </source>
</evidence>
<dbReference type="PANTHER" id="PTHR37937">
    <property type="entry name" value="CONJUGATIVE TRANSFER: DNA TRANSPORT"/>
    <property type="match status" value="1"/>
</dbReference>
<dbReference type="SUPFAM" id="SSF52540">
    <property type="entry name" value="P-loop containing nucleoside triphosphate hydrolases"/>
    <property type="match status" value="1"/>
</dbReference>
<protein>
    <submittedName>
        <fullName evidence="8">Type IV secretory system conjugative DNA transfer family protein</fullName>
    </submittedName>
</protein>
<evidence type="ECO:0000256" key="3">
    <source>
        <dbReference type="ARBA" id="ARBA00022475"/>
    </source>
</evidence>
<dbReference type="InterPro" id="IPR027417">
    <property type="entry name" value="P-loop_NTPase"/>
</dbReference>
<keyword evidence="3" id="KW-1003">Cell membrane</keyword>
<feature type="transmembrane region" description="Helical" evidence="7">
    <location>
        <begin position="80"/>
        <end position="98"/>
    </location>
</feature>
<comment type="caution">
    <text evidence="8">The sequence shown here is derived from an EMBL/GenBank/DDBJ whole genome shotgun (WGS) entry which is preliminary data.</text>
</comment>
<keyword evidence="9" id="KW-1185">Reference proteome</keyword>
<dbReference type="NCBIfam" id="NF045973">
    <property type="entry name" value="conju_CD1115"/>
    <property type="match status" value="1"/>
</dbReference>
<dbReference type="Gene3D" id="3.40.50.300">
    <property type="entry name" value="P-loop containing nucleotide triphosphate hydrolases"/>
    <property type="match status" value="1"/>
</dbReference>
<sequence length="701" mass="80384">MKLHRKELKKRFLADKKQLLSANEILTNKKILIGICLGISLLSFILFHVIIQLFTHIPHIAAGSFSWLSLFSFDFEHFGLLYLALCLLSCCIGMYFYYKIQTNFKDLNIGQKGDARFLTFSEVKQVYKAIPEKEKTFPGRGGLPVYRDGKTLYIDDSITNNLIVAITRSGKGELLVIPSIDILSRAEEQTSMIVFDVKGELSRACIPHLLERGYRINILDLIDTDYSMYFNLLEIATQYYERGDISSAEEICRATAFSLFEEPNTHDRFWVNAPIDLFCAVALTHIEDCLQSGERNKINMYSVTIFISTLESIKNPQRKESALDEFFLSRPYNDKARLKYTTIQFSEGKTRASILSICAAKLSIFTYEKIAKVTSKNTIDLEKIGFDQEKPTAVFLRVPFHKTTFHAIASIFVAQAYFVLMDKAAMQNKGKCIRPVKVIADEAFNFPAMENLDVMLSVGLGAKFSMDLYAQSYHQIKKVYGEDAAEIIADNCSTMFYLMSPAESTREMVSKKLGKYTIKNVNRAGHRFSINKSFTETYEEKDLLSPNQLERLQEGEMVVIPTMKRQDLNSNKISALPIFASGEHRMRYRYDYLPEWNPQADMDYVRLGIQPETINLDEVTYLLAFIQDRVLQDRKPKTNKLTDVLNTNELQSIENCLANNQIDLDLSQYTVKSFYELLVQLYQNGDISSTDFQVIERFLIK</sequence>
<evidence type="ECO:0000256" key="7">
    <source>
        <dbReference type="SAM" id="Phobius"/>
    </source>
</evidence>
<evidence type="ECO:0000256" key="1">
    <source>
        <dbReference type="ARBA" id="ARBA00004651"/>
    </source>
</evidence>
<keyword evidence="5 7" id="KW-1133">Transmembrane helix</keyword>
<organism evidence="8 9">
    <name type="scientific">Clostridium facile</name>
    <dbReference type="NCBI Taxonomy" id="2763035"/>
    <lineage>
        <taxon>Bacteria</taxon>
        <taxon>Bacillati</taxon>
        <taxon>Bacillota</taxon>
        <taxon>Clostridia</taxon>
        <taxon>Eubacteriales</taxon>
        <taxon>Clostridiaceae</taxon>
        <taxon>Clostridium</taxon>
    </lineage>
</organism>
<keyword evidence="6 7" id="KW-0472">Membrane</keyword>
<name>A0ABR7IQW8_9CLOT</name>
<dbReference type="CDD" id="cd01127">
    <property type="entry name" value="TrwB_TraG_TraD_VirD4"/>
    <property type="match status" value="1"/>
</dbReference>